<proteinExistence type="predicted"/>
<sequence>MNADLDNLNLIKLISERHFQLRDLSESLWNEQWDIHMANSEWLILAGVYQKGETPISWVTKQVNITRQATHKFIKRLKEKGLVQVTELKDNKKEKSIKITDLGKKCYEQNESLEIWLEQQIADKIGAEKVNELKRLLKSEWGLKDENSLKT</sequence>
<dbReference type="Pfam" id="PF13463">
    <property type="entry name" value="HTH_27"/>
    <property type="match status" value="1"/>
</dbReference>
<protein>
    <submittedName>
        <fullName evidence="2">MarR family transcriptional regulator</fullName>
    </submittedName>
</protein>
<gene>
    <name evidence="2" type="ORF">AOX59_10015</name>
</gene>
<dbReference type="EMBL" id="CP013862">
    <property type="protein sequence ID" value="ALX48920.1"/>
    <property type="molecule type" value="Genomic_DNA"/>
</dbReference>
<dbReference type="AlphaFoldDB" id="A0A0U4DU72"/>
<dbReference type="InterPro" id="IPR036390">
    <property type="entry name" value="WH_DNA-bd_sf"/>
</dbReference>
<name>A0A0U4DU72_9BACI</name>
<evidence type="ECO:0000313" key="3">
    <source>
        <dbReference type="Proteomes" id="UP000050331"/>
    </source>
</evidence>
<dbReference type="KEGG" id="lao:AOX59_10015"/>
<accession>A0A0U4DU72</accession>
<dbReference type="Proteomes" id="UP000050331">
    <property type="component" value="Chromosome"/>
</dbReference>
<feature type="domain" description="HTH marR-type" evidence="1">
    <location>
        <begin position="30"/>
        <end position="130"/>
    </location>
</feature>
<dbReference type="InterPro" id="IPR036388">
    <property type="entry name" value="WH-like_DNA-bd_sf"/>
</dbReference>
<reference evidence="2 3" key="1">
    <citation type="submission" date="2016-01" db="EMBL/GenBank/DDBJ databases">
        <title>Complete genome sequence of strain Lentibacillus amyloliquefaciens LAM0015T isolated from saline sediment.</title>
        <authorList>
            <person name="Wang J.-L."/>
            <person name="He M.-X."/>
        </authorList>
    </citation>
    <scope>NUCLEOTIDE SEQUENCE [LARGE SCALE GENOMIC DNA]</scope>
    <source>
        <strain evidence="2 3">LAM0015</strain>
    </source>
</reference>
<dbReference type="SUPFAM" id="SSF46785">
    <property type="entry name" value="Winged helix' DNA-binding domain"/>
    <property type="match status" value="1"/>
</dbReference>
<dbReference type="STRING" id="1472767.AOX59_10015"/>
<keyword evidence="3" id="KW-1185">Reference proteome</keyword>
<dbReference type="InterPro" id="IPR000835">
    <property type="entry name" value="HTH_MarR-typ"/>
</dbReference>
<dbReference type="GO" id="GO:0003700">
    <property type="term" value="F:DNA-binding transcription factor activity"/>
    <property type="evidence" value="ECO:0007669"/>
    <property type="project" value="InterPro"/>
</dbReference>
<organism evidence="2 3">
    <name type="scientific">Lentibacillus amyloliquefaciens</name>
    <dbReference type="NCBI Taxonomy" id="1472767"/>
    <lineage>
        <taxon>Bacteria</taxon>
        <taxon>Bacillati</taxon>
        <taxon>Bacillota</taxon>
        <taxon>Bacilli</taxon>
        <taxon>Bacillales</taxon>
        <taxon>Bacillaceae</taxon>
        <taxon>Lentibacillus</taxon>
    </lineage>
</organism>
<evidence type="ECO:0000259" key="1">
    <source>
        <dbReference type="SMART" id="SM00347"/>
    </source>
</evidence>
<dbReference type="Gene3D" id="1.10.10.10">
    <property type="entry name" value="Winged helix-like DNA-binding domain superfamily/Winged helix DNA-binding domain"/>
    <property type="match status" value="1"/>
</dbReference>
<dbReference type="SMART" id="SM00347">
    <property type="entry name" value="HTH_MARR"/>
    <property type="match status" value="1"/>
</dbReference>
<dbReference type="OrthoDB" id="2404954at2"/>
<evidence type="ECO:0000313" key="2">
    <source>
        <dbReference type="EMBL" id="ALX48920.1"/>
    </source>
</evidence>